<accession>A0ABV5USL0</accession>
<dbReference type="GO" id="GO:0004519">
    <property type="term" value="F:endonuclease activity"/>
    <property type="evidence" value="ECO:0007669"/>
    <property type="project" value="UniProtKB-KW"/>
</dbReference>
<keyword evidence="2" id="KW-0378">Hydrolase</keyword>
<sequence>MAALRARGGVALRRDLLKAGVGAWQLRTAARRDRVVVPYRGVLALADAPREFGAAYKHGGVLTCISAAPHYGLWQLNPANELHLVCGNGIPRDGVVLHRSASLPPMPGRPVAALADVLVHALRCRPTEESLVMVQCAVIRGDTTVDFLRKRLPGNRNGRARDVLDFVCPKADSLLEPLAAMHFKQAGIAFVQHVELPGVGEVDFVVERFLIVELDGKTHFEPRAIKRDRRRNNTSVAGGFTVLRYFYEDVVHHPEAMVAEVQAAIRAHRSGLRLNK</sequence>
<dbReference type="InterPro" id="IPR011335">
    <property type="entry name" value="Restrct_endonuc-II-like"/>
</dbReference>
<reference evidence="2 3" key="1">
    <citation type="submission" date="2024-09" db="EMBL/GenBank/DDBJ databases">
        <authorList>
            <person name="Sun Q."/>
            <person name="Mori K."/>
        </authorList>
    </citation>
    <scope>NUCLEOTIDE SEQUENCE [LARGE SCALE GENOMIC DNA]</scope>
    <source>
        <strain evidence="2 3">JCM 13519</strain>
    </source>
</reference>
<evidence type="ECO:0000259" key="1">
    <source>
        <dbReference type="Pfam" id="PF04480"/>
    </source>
</evidence>
<evidence type="ECO:0000313" key="3">
    <source>
        <dbReference type="Proteomes" id="UP001589536"/>
    </source>
</evidence>
<keyword evidence="3" id="KW-1185">Reference proteome</keyword>
<keyword evidence="2" id="KW-0255">Endonuclease</keyword>
<protein>
    <submittedName>
        <fullName evidence="2">Endonuclease domain-containing protein</fullName>
    </submittedName>
</protein>
<feature type="domain" description="DUF559" evidence="1">
    <location>
        <begin position="202"/>
        <end position="265"/>
    </location>
</feature>
<dbReference type="Gene3D" id="3.40.960.10">
    <property type="entry name" value="VSR Endonuclease"/>
    <property type="match status" value="1"/>
</dbReference>
<dbReference type="Pfam" id="PF04480">
    <property type="entry name" value="DUF559"/>
    <property type="match status" value="1"/>
</dbReference>
<dbReference type="InterPro" id="IPR007569">
    <property type="entry name" value="DUF559"/>
</dbReference>
<dbReference type="Proteomes" id="UP001589536">
    <property type="component" value="Unassembled WGS sequence"/>
</dbReference>
<organism evidence="2 3">
    <name type="scientific">Arthrobacter methylotrophus</name>
    <dbReference type="NCBI Taxonomy" id="121291"/>
    <lineage>
        <taxon>Bacteria</taxon>
        <taxon>Bacillati</taxon>
        <taxon>Actinomycetota</taxon>
        <taxon>Actinomycetes</taxon>
        <taxon>Micrococcales</taxon>
        <taxon>Micrococcaceae</taxon>
        <taxon>Arthrobacter</taxon>
    </lineage>
</organism>
<keyword evidence="2" id="KW-0540">Nuclease</keyword>
<proteinExistence type="predicted"/>
<evidence type="ECO:0000313" key="2">
    <source>
        <dbReference type="EMBL" id="MFB9715184.1"/>
    </source>
</evidence>
<gene>
    <name evidence="2" type="ORF">ACFFPI_13760</name>
</gene>
<dbReference type="EMBL" id="JBHMBH010000028">
    <property type="protein sequence ID" value="MFB9715184.1"/>
    <property type="molecule type" value="Genomic_DNA"/>
</dbReference>
<name>A0ABV5USL0_9MICC</name>
<dbReference type="RefSeq" id="WP_345050257.1">
    <property type="nucleotide sequence ID" value="NZ_BAABED010000001.1"/>
</dbReference>
<dbReference type="SUPFAM" id="SSF52980">
    <property type="entry name" value="Restriction endonuclease-like"/>
    <property type="match status" value="1"/>
</dbReference>
<comment type="caution">
    <text evidence="2">The sequence shown here is derived from an EMBL/GenBank/DDBJ whole genome shotgun (WGS) entry which is preliminary data.</text>
</comment>